<reference evidence="1" key="1">
    <citation type="submission" date="2018-05" db="EMBL/GenBank/DDBJ databases">
        <authorList>
            <person name="Lanie J.A."/>
            <person name="Ng W.-L."/>
            <person name="Kazmierczak K.M."/>
            <person name="Andrzejewski T.M."/>
            <person name="Davidsen T.M."/>
            <person name="Wayne K.J."/>
            <person name="Tettelin H."/>
            <person name="Glass J.I."/>
            <person name="Rusch D."/>
            <person name="Podicherti R."/>
            <person name="Tsui H.-C.T."/>
            <person name="Winkler M.E."/>
        </authorList>
    </citation>
    <scope>NUCLEOTIDE SEQUENCE</scope>
</reference>
<sequence length="29" mass="3484">VITVVWEYTLVSEVEQERGRRGQRVRLPQ</sequence>
<protein>
    <submittedName>
        <fullName evidence="1">Uncharacterized protein</fullName>
    </submittedName>
</protein>
<accession>A0A383BL48</accession>
<feature type="non-terminal residue" evidence="1">
    <location>
        <position position="1"/>
    </location>
</feature>
<name>A0A383BL48_9ZZZZ</name>
<dbReference type="EMBL" id="UINC01201282">
    <property type="protein sequence ID" value="SVE20550.1"/>
    <property type="molecule type" value="Genomic_DNA"/>
</dbReference>
<gene>
    <name evidence="1" type="ORF">METZ01_LOCUS473404</name>
</gene>
<evidence type="ECO:0000313" key="1">
    <source>
        <dbReference type="EMBL" id="SVE20550.1"/>
    </source>
</evidence>
<proteinExistence type="predicted"/>
<dbReference type="AlphaFoldDB" id="A0A383BL48"/>
<feature type="non-terminal residue" evidence="1">
    <location>
        <position position="29"/>
    </location>
</feature>
<organism evidence="1">
    <name type="scientific">marine metagenome</name>
    <dbReference type="NCBI Taxonomy" id="408172"/>
    <lineage>
        <taxon>unclassified sequences</taxon>
        <taxon>metagenomes</taxon>
        <taxon>ecological metagenomes</taxon>
    </lineage>
</organism>